<evidence type="ECO:0000256" key="1">
    <source>
        <dbReference type="SAM" id="Phobius"/>
    </source>
</evidence>
<evidence type="ECO:0000313" key="2">
    <source>
        <dbReference type="EMBL" id="GBP60217.1"/>
    </source>
</evidence>
<dbReference type="Proteomes" id="UP000299102">
    <property type="component" value="Unassembled WGS sequence"/>
</dbReference>
<reference evidence="2 3" key="1">
    <citation type="journal article" date="2019" name="Commun. Biol.">
        <title>The bagworm genome reveals a unique fibroin gene that provides high tensile strength.</title>
        <authorList>
            <person name="Kono N."/>
            <person name="Nakamura H."/>
            <person name="Ohtoshi R."/>
            <person name="Tomita M."/>
            <person name="Numata K."/>
            <person name="Arakawa K."/>
        </authorList>
    </citation>
    <scope>NUCLEOTIDE SEQUENCE [LARGE SCALE GENOMIC DNA]</scope>
</reference>
<keyword evidence="1" id="KW-1133">Transmembrane helix</keyword>
<keyword evidence="1" id="KW-0812">Transmembrane</keyword>
<keyword evidence="3" id="KW-1185">Reference proteome</keyword>
<sequence length="95" mass="11377">MKDILNTMKPLLPYGCFVPWKDLNFNPKLYHAVHIYWLKFYGLWYNTHAENSIQFWLQLSYCIIVLWLVCFLPCAGEIVYLLKRRENIGDIAEGY</sequence>
<comment type="caution">
    <text evidence="2">The sequence shown here is derived from an EMBL/GenBank/DDBJ whole genome shotgun (WGS) entry which is preliminary data.</text>
</comment>
<gene>
    <name evidence="2" type="ORF">EVAR_81364_1</name>
</gene>
<accession>A0A4C1XD36</accession>
<proteinExistence type="predicted"/>
<dbReference type="OrthoDB" id="8196465at2759"/>
<feature type="transmembrane region" description="Helical" evidence="1">
    <location>
        <begin position="55"/>
        <end position="82"/>
    </location>
</feature>
<evidence type="ECO:0000313" key="3">
    <source>
        <dbReference type="Proteomes" id="UP000299102"/>
    </source>
</evidence>
<organism evidence="2 3">
    <name type="scientific">Eumeta variegata</name>
    <name type="common">Bagworm moth</name>
    <name type="synonym">Eumeta japonica</name>
    <dbReference type="NCBI Taxonomy" id="151549"/>
    <lineage>
        <taxon>Eukaryota</taxon>
        <taxon>Metazoa</taxon>
        <taxon>Ecdysozoa</taxon>
        <taxon>Arthropoda</taxon>
        <taxon>Hexapoda</taxon>
        <taxon>Insecta</taxon>
        <taxon>Pterygota</taxon>
        <taxon>Neoptera</taxon>
        <taxon>Endopterygota</taxon>
        <taxon>Lepidoptera</taxon>
        <taxon>Glossata</taxon>
        <taxon>Ditrysia</taxon>
        <taxon>Tineoidea</taxon>
        <taxon>Psychidae</taxon>
        <taxon>Oiketicinae</taxon>
        <taxon>Eumeta</taxon>
    </lineage>
</organism>
<keyword evidence="1" id="KW-0472">Membrane</keyword>
<dbReference type="EMBL" id="BGZK01000781">
    <property type="protein sequence ID" value="GBP60217.1"/>
    <property type="molecule type" value="Genomic_DNA"/>
</dbReference>
<dbReference type="AlphaFoldDB" id="A0A4C1XD36"/>
<name>A0A4C1XD36_EUMVA</name>
<protein>
    <submittedName>
        <fullName evidence="2">Uncharacterized protein</fullName>
    </submittedName>
</protein>